<evidence type="ECO:0000256" key="3">
    <source>
        <dbReference type="ARBA" id="ARBA00022989"/>
    </source>
</evidence>
<feature type="compositionally biased region" description="Low complexity" evidence="5">
    <location>
        <begin position="432"/>
        <end position="442"/>
    </location>
</feature>
<evidence type="ECO:0000256" key="5">
    <source>
        <dbReference type="SAM" id="MobiDB-lite"/>
    </source>
</evidence>
<evidence type="ECO:0000313" key="8">
    <source>
        <dbReference type="EMBL" id="MBB5866909.1"/>
    </source>
</evidence>
<dbReference type="GO" id="GO:0016020">
    <property type="term" value="C:membrane"/>
    <property type="evidence" value="ECO:0007669"/>
    <property type="project" value="UniProtKB-SubCell"/>
</dbReference>
<feature type="region of interest" description="Disordered" evidence="5">
    <location>
        <begin position="369"/>
        <end position="448"/>
    </location>
</feature>
<keyword evidence="9" id="KW-1185">Reference proteome</keyword>
<feature type="transmembrane region" description="Helical" evidence="6">
    <location>
        <begin position="134"/>
        <end position="155"/>
    </location>
</feature>
<keyword evidence="2 6" id="KW-0812">Transmembrane</keyword>
<protein>
    <recommendedName>
        <fullName evidence="7">RDD domain-containing protein</fullName>
    </recommendedName>
</protein>
<feature type="transmembrane region" description="Helical" evidence="6">
    <location>
        <begin position="20"/>
        <end position="42"/>
    </location>
</feature>
<dbReference type="RefSeq" id="WP_184831068.1">
    <property type="nucleotide sequence ID" value="NZ_JACHMN010000001.1"/>
</dbReference>
<dbReference type="Pfam" id="PF06271">
    <property type="entry name" value="RDD"/>
    <property type="match status" value="1"/>
</dbReference>
<evidence type="ECO:0000259" key="7">
    <source>
        <dbReference type="Pfam" id="PF06271"/>
    </source>
</evidence>
<keyword evidence="4 6" id="KW-0472">Membrane</keyword>
<feature type="compositionally biased region" description="Low complexity" evidence="5">
    <location>
        <begin position="389"/>
        <end position="400"/>
    </location>
</feature>
<keyword evidence="3 6" id="KW-1133">Transmembrane helix</keyword>
<reference evidence="8 9" key="1">
    <citation type="submission" date="2020-08" db="EMBL/GenBank/DDBJ databases">
        <title>Sequencing the genomes of 1000 actinobacteria strains.</title>
        <authorList>
            <person name="Klenk H.-P."/>
        </authorList>
    </citation>
    <scope>NUCLEOTIDE SEQUENCE [LARGE SCALE GENOMIC DNA]</scope>
    <source>
        <strain evidence="8 9">DSM 45362</strain>
    </source>
</reference>
<feature type="transmembrane region" description="Helical" evidence="6">
    <location>
        <begin position="81"/>
        <end position="105"/>
    </location>
</feature>
<accession>A0A841BIB2</accession>
<sequence>MTNLDQGTDHAVPAVKRRVIGWLIDYAFVMVPGILLVGFAIVAVATDPLAAVGAGLTQVPGIVIGSSGISDSASDAWNTVIGPVILAILVVPFLQFVYLGVALAWRGRTIGKAIMDTKVAPQAPGETRLTGRRAAVRAACTTFVDTGLVSLALVVFLSKSLFLGVLLWLVAVAFFWGNLAPALGARRRTIIDNIAGTSVVRTRHYANAAAMVTGAARRTSEVAVTAGRRTSDAAVGTTRRTAQAAATASRRTSEAAVAVGQRGVEAASAAAQRTRESAEELARSVPVQQAVAKISDAAAAAVQVTRDNVEQVARSIPVQQAALRTSEAAAAAAQRTRESAERLARSVPVQQAVAKTTDAAAAAAQSAREGAERLARSTPVQQALSSRPAQQAQALGAAGAERARHLSGRARQLWQDRQARGADQPPADEVDVAAVEAAAEQPRSPEPS</sequence>
<evidence type="ECO:0000313" key="9">
    <source>
        <dbReference type="Proteomes" id="UP000587527"/>
    </source>
</evidence>
<feature type="transmembrane region" description="Helical" evidence="6">
    <location>
        <begin position="161"/>
        <end position="179"/>
    </location>
</feature>
<evidence type="ECO:0000256" key="2">
    <source>
        <dbReference type="ARBA" id="ARBA00022692"/>
    </source>
</evidence>
<comment type="subcellular location">
    <subcellularLocation>
        <location evidence="1">Membrane</location>
        <topology evidence="1">Multi-pass membrane protein</topology>
    </subcellularLocation>
</comment>
<proteinExistence type="predicted"/>
<dbReference type="InterPro" id="IPR010432">
    <property type="entry name" value="RDD"/>
</dbReference>
<dbReference type="Proteomes" id="UP000587527">
    <property type="component" value="Unassembled WGS sequence"/>
</dbReference>
<evidence type="ECO:0000256" key="1">
    <source>
        <dbReference type="ARBA" id="ARBA00004141"/>
    </source>
</evidence>
<dbReference type="AlphaFoldDB" id="A0A841BIB2"/>
<name>A0A841BIB2_9ACTN</name>
<organism evidence="8 9">
    <name type="scientific">Allocatelliglobosispora scoriae</name>
    <dbReference type="NCBI Taxonomy" id="643052"/>
    <lineage>
        <taxon>Bacteria</taxon>
        <taxon>Bacillati</taxon>
        <taxon>Actinomycetota</taxon>
        <taxon>Actinomycetes</taxon>
        <taxon>Micromonosporales</taxon>
        <taxon>Micromonosporaceae</taxon>
        <taxon>Allocatelliglobosispora</taxon>
    </lineage>
</organism>
<evidence type="ECO:0000256" key="6">
    <source>
        <dbReference type="SAM" id="Phobius"/>
    </source>
</evidence>
<dbReference type="EMBL" id="JACHMN010000001">
    <property type="protein sequence ID" value="MBB5866909.1"/>
    <property type="molecule type" value="Genomic_DNA"/>
</dbReference>
<comment type="caution">
    <text evidence="8">The sequence shown here is derived from an EMBL/GenBank/DDBJ whole genome shotgun (WGS) entry which is preliminary data.</text>
</comment>
<gene>
    <name evidence="8" type="ORF">F4553_000288</name>
</gene>
<feature type="domain" description="RDD" evidence="7">
    <location>
        <begin position="13"/>
        <end position="196"/>
    </location>
</feature>
<feature type="compositionally biased region" description="Polar residues" evidence="5">
    <location>
        <begin position="378"/>
        <end position="388"/>
    </location>
</feature>
<evidence type="ECO:0000256" key="4">
    <source>
        <dbReference type="ARBA" id="ARBA00023136"/>
    </source>
</evidence>